<dbReference type="EMBL" id="BGPR01002097">
    <property type="protein sequence ID" value="GBM67709.1"/>
    <property type="molecule type" value="Genomic_DNA"/>
</dbReference>
<protein>
    <submittedName>
        <fullName evidence="1">Uncharacterized protein</fullName>
    </submittedName>
</protein>
<dbReference type="AlphaFoldDB" id="A0A4Y2HRN9"/>
<evidence type="ECO:0000313" key="1">
    <source>
        <dbReference type="EMBL" id="GBM67709.1"/>
    </source>
</evidence>
<dbReference type="Proteomes" id="UP000499080">
    <property type="component" value="Unassembled WGS sequence"/>
</dbReference>
<organism evidence="1 2">
    <name type="scientific">Araneus ventricosus</name>
    <name type="common">Orbweaver spider</name>
    <name type="synonym">Epeira ventricosa</name>
    <dbReference type="NCBI Taxonomy" id="182803"/>
    <lineage>
        <taxon>Eukaryota</taxon>
        <taxon>Metazoa</taxon>
        <taxon>Ecdysozoa</taxon>
        <taxon>Arthropoda</taxon>
        <taxon>Chelicerata</taxon>
        <taxon>Arachnida</taxon>
        <taxon>Araneae</taxon>
        <taxon>Araneomorphae</taxon>
        <taxon>Entelegynae</taxon>
        <taxon>Araneoidea</taxon>
        <taxon>Araneidae</taxon>
        <taxon>Araneus</taxon>
    </lineage>
</organism>
<reference evidence="1 2" key="1">
    <citation type="journal article" date="2019" name="Sci. Rep.">
        <title>Orb-weaving spider Araneus ventricosus genome elucidates the spidroin gene catalogue.</title>
        <authorList>
            <person name="Kono N."/>
            <person name="Nakamura H."/>
            <person name="Ohtoshi R."/>
            <person name="Moran D.A.P."/>
            <person name="Shinohara A."/>
            <person name="Yoshida Y."/>
            <person name="Fujiwara M."/>
            <person name="Mori M."/>
            <person name="Tomita M."/>
            <person name="Arakawa K."/>
        </authorList>
    </citation>
    <scope>NUCLEOTIDE SEQUENCE [LARGE SCALE GENOMIC DNA]</scope>
</reference>
<evidence type="ECO:0000313" key="2">
    <source>
        <dbReference type="Proteomes" id="UP000499080"/>
    </source>
</evidence>
<comment type="caution">
    <text evidence="1">The sequence shown here is derived from an EMBL/GenBank/DDBJ whole genome shotgun (WGS) entry which is preliminary data.</text>
</comment>
<keyword evidence="2" id="KW-1185">Reference proteome</keyword>
<sequence length="41" mass="4471">MQGLPVLGDIASEDFAKELLSLGHLIFLCNSTQLRIPSETL</sequence>
<gene>
    <name evidence="1" type="ORF">AVEN_244296_1</name>
</gene>
<feature type="non-terminal residue" evidence="1">
    <location>
        <position position="41"/>
    </location>
</feature>
<accession>A0A4Y2HRN9</accession>
<proteinExistence type="predicted"/>
<name>A0A4Y2HRN9_ARAVE</name>